<protein>
    <submittedName>
        <fullName evidence="1">Uncharacterized protein</fullName>
    </submittedName>
</protein>
<evidence type="ECO:0000313" key="1">
    <source>
        <dbReference type="EMBL" id="CDM24622.1"/>
    </source>
</evidence>
<dbReference type="EMBL" id="HG916765">
    <property type="protein sequence ID" value="CDM24622.1"/>
    <property type="molecule type" value="Genomic_DNA"/>
</dbReference>
<sequence length="50" mass="5817">MRFGDTLGGWRRAPGEERVVHFVHPGCGWGVRLRAARRRSGWRRATVSRR</sequence>
<gene>
    <name evidence="1" type="ORF">BN940_10811</name>
</gene>
<dbReference type="KEGG" id="cdn:BN940_10811"/>
<reference evidence="1 2" key="1">
    <citation type="journal article" date="2014" name="BMC Microbiol.">
        <title>The oxygen-independent metabolism of cyclic monoterpenes in Castellaniella defragrans 65Phen.</title>
        <authorList>
            <person name="Petasch J."/>
            <person name="Disch E.M."/>
            <person name="Markert S."/>
            <person name="Becher D."/>
            <person name="Schweder T."/>
            <person name="Huttel B."/>
            <person name="Reinhardt R."/>
            <person name="Harder J."/>
        </authorList>
    </citation>
    <scope>NUCLEOTIDE SEQUENCE [LARGE SCALE GENOMIC DNA]</scope>
    <source>
        <strain evidence="1">65Phen</strain>
    </source>
</reference>
<dbReference type="AlphaFoldDB" id="W8X454"/>
<keyword evidence="2" id="KW-1185">Reference proteome</keyword>
<dbReference type="Proteomes" id="UP000019805">
    <property type="component" value="Chromosome"/>
</dbReference>
<evidence type="ECO:0000313" key="2">
    <source>
        <dbReference type="Proteomes" id="UP000019805"/>
    </source>
</evidence>
<name>W8X454_CASD6</name>
<accession>W8X454</accession>
<dbReference type="HOGENOM" id="CLU_3115907_0_0_4"/>
<proteinExistence type="predicted"/>
<organism evidence="1 2">
    <name type="scientific">Castellaniella defragrans (strain DSM 12143 / CCUG 39792 / 65Phen)</name>
    <name type="common">Alcaligenes defragrans</name>
    <dbReference type="NCBI Taxonomy" id="1437824"/>
    <lineage>
        <taxon>Bacteria</taxon>
        <taxon>Pseudomonadati</taxon>
        <taxon>Pseudomonadota</taxon>
        <taxon>Betaproteobacteria</taxon>
        <taxon>Burkholderiales</taxon>
        <taxon>Alcaligenaceae</taxon>
        <taxon>Castellaniella</taxon>
    </lineage>
</organism>